<evidence type="ECO:0000313" key="1">
    <source>
        <dbReference type="EMBL" id="KAF7764767.1"/>
    </source>
</evidence>
<comment type="caution">
    <text evidence="1">The sequence shown here is derived from an EMBL/GenBank/DDBJ whole genome shotgun (WGS) entry which is preliminary data.</text>
</comment>
<dbReference type="PROSITE" id="PS51257">
    <property type="entry name" value="PROKAR_LIPOPROTEIN"/>
    <property type="match status" value="1"/>
</dbReference>
<dbReference type="AlphaFoldDB" id="A0AAD4AF68"/>
<name>A0AAD4AF68_9GAMM</name>
<dbReference type="EMBL" id="AHBZ03000027">
    <property type="protein sequence ID" value="KAF7764767.1"/>
    <property type="molecule type" value="Genomic_DNA"/>
</dbReference>
<dbReference type="InterPro" id="IPR024409">
    <property type="entry name" value="DUF3833"/>
</dbReference>
<dbReference type="Pfam" id="PF12915">
    <property type="entry name" value="DUF3833"/>
    <property type="match status" value="1"/>
</dbReference>
<gene>
    <name evidence="1" type="ORF">PCIT_b0831</name>
</gene>
<sequence length="180" mass="20310">MKNTLFALVICTTISGCGITIKGDAYKNITPAFDPYAFFDGNVKAWGIVQNRSGELVQRFTVDIDGSIDAGNVLTLDETFSYGLGEGVTSRIWTITETDKNQYQGTASDILNKAKGTVYGNAMQWSYDMQLPVDDTTYKVHFDDWMWAFDENTIVNRSYIRKFGVTMAEVTIFMQKQNKR</sequence>
<reference evidence="1" key="2">
    <citation type="submission" date="2015-03" db="EMBL/GenBank/DDBJ databases">
        <title>Genome sequence of Pseudoalteromonas citrea.</title>
        <authorList>
            <person name="Xie B.-B."/>
            <person name="Rong J.-C."/>
            <person name="Qin Q.-L."/>
            <person name="Zhang Y.-Z."/>
        </authorList>
    </citation>
    <scope>NUCLEOTIDE SEQUENCE</scope>
    <source>
        <strain evidence="1">DSM 8771</strain>
    </source>
</reference>
<evidence type="ECO:0008006" key="3">
    <source>
        <dbReference type="Google" id="ProtNLM"/>
    </source>
</evidence>
<accession>A0AAD4AF68</accession>
<protein>
    <recommendedName>
        <fullName evidence="3">DUF3833 domain-containing protein</fullName>
    </recommendedName>
</protein>
<dbReference type="RefSeq" id="WP_010364396.1">
    <property type="nucleotide sequence ID" value="NZ_AHBZ03000027.1"/>
</dbReference>
<evidence type="ECO:0000313" key="2">
    <source>
        <dbReference type="Proteomes" id="UP000016487"/>
    </source>
</evidence>
<dbReference type="Proteomes" id="UP000016487">
    <property type="component" value="Unassembled WGS sequence"/>
</dbReference>
<reference evidence="1" key="1">
    <citation type="journal article" date="2012" name="J. Bacteriol.">
        <title>Genome sequences of type strains of seven species of the marine bacterium Pseudoalteromonas.</title>
        <authorList>
            <person name="Xie B.B."/>
            <person name="Shu Y.L."/>
            <person name="Qin Q.L."/>
            <person name="Rong J.C."/>
            <person name="Zhang X.Y."/>
            <person name="Chen X.L."/>
            <person name="Shi M."/>
            <person name="He H.L."/>
            <person name="Zhou B.C."/>
            <person name="Zhang Y.Z."/>
        </authorList>
    </citation>
    <scope>NUCLEOTIDE SEQUENCE</scope>
    <source>
        <strain evidence="1">DSM 8771</strain>
    </source>
</reference>
<proteinExistence type="predicted"/>
<organism evidence="1 2">
    <name type="scientific">Pseudoalteromonas citrea</name>
    <dbReference type="NCBI Taxonomy" id="43655"/>
    <lineage>
        <taxon>Bacteria</taxon>
        <taxon>Pseudomonadati</taxon>
        <taxon>Pseudomonadota</taxon>
        <taxon>Gammaproteobacteria</taxon>
        <taxon>Alteromonadales</taxon>
        <taxon>Pseudoalteromonadaceae</taxon>
        <taxon>Pseudoalteromonas</taxon>
    </lineage>
</organism>